<evidence type="ECO:0000313" key="1">
    <source>
        <dbReference type="EMBL" id="GGC58193.1"/>
    </source>
</evidence>
<gene>
    <name evidence="1" type="ORF">GCM10011410_08350</name>
</gene>
<name>A0A916U3E8_9ACTN</name>
<dbReference type="RefSeq" id="WP_188670931.1">
    <property type="nucleotide sequence ID" value="NZ_BMJH01000001.1"/>
</dbReference>
<proteinExistence type="predicted"/>
<organism evidence="1 2">
    <name type="scientific">Hoyosella rhizosphaerae</name>
    <dbReference type="NCBI Taxonomy" id="1755582"/>
    <lineage>
        <taxon>Bacteria</taxon>
        <taxon>Bacillati</taxon>
        <taxon>Actinomycetota</taxon>
        <taxon>Actinomycetes</taxon>
        <taxon>Mycobacteriales</taxon>
        <taxon>Hoyosellaceae</taxon>
        <taxon>Hoyosella</taxon>
    </lineage>
</organism>
<reference evidence="1" key="1">
    <citation type="journal article" date="2014" name="Int. J. Syst. Evol. Microbiol.">
        <title>Complete genome sequence of Corynebacterium casei LMG S-19264T (=DSM 44701T), isolated from a smear-ripened cheese.</title>
        <authorList>
            <consortium name="US DOE Joint Genome Institute (JGI-PGF)"/>
            <person name="Walter F."/>
            <person name="Albersmeier A."/>
            <person name="Kalinowski J."/>
            <person name="Ruckert C."/>
        </authorList>
    </citation>
    <scope>NUCLEOTIDE SEQUENCE</scope>
    <source>
        <strain evidence="1">CGMCC 1.15478</strain>
    </source>
</reference>
<reference evidence="1" key="2">
    <citation type="submission" date="2020-09" db="EMBL/GenBank/DDBJ databases">
        <authorList>
            <person name="Sun Q."/>
            <person name="Zhou Y."/>
        </authorList>
    </citation>
    <scope>NUCLEOTIDE SEQUENCE</scope>
    <source>
        <strain evidence="1">CGMCC 1.15478</strain>
    </source>
</reference>
<sequence>MTVGAVETGKDNVQELIVSAVNHVGQIAVIATGLLADVVRELGDFLTESLQHVQTLLESAVNHVGQIAVLITRAIAAIVYEIGAIVTDGFDMIDASKTAYQDRGSQRALAH</sequence>
<dbReference type="EMBL" id="BMJH01000001">
    <property type="protein sequence ID" value="GGC58193.1"/>
    <property type="molecule type" value="Genomic_DNA"/>
</dbReference>
<dbReference type="Proteomes" id="UP000641514">
    <property type="component" value="Unassembled WGS sequence"/>
</dbReference>
<dbReference type="AlphaFoldDB" id="A0A916U3E8"/>
<evidence type="ECO:0000313" key="2">
    <source>
        <dbReference type="Proteomes" id="UP000641514"/>
    </source>
</evidence>
<comment type="caution">
    <text evidence="1">The sequence shown here is derived from an EMBL/GenBank/DDBJ whole genome shotgun (WGS) entry which is preliminary data.</text>
</comment>
<keyword evidence="2" id="KW-1185">Reference proteome</keyword>
<protein>
    <submittedName>
        <fullName evidence="1">Uncharacterized protein</fullName>
    </submittedName>
</protein>
<accession>A0A916U3E8</accession>